<comment type="caution">
    <text evidence="3">The sequence shown here is derived from an EMBL/GenBank/DDBJ whole genome shotgun (WGS) entry which is preliminary data.</text>
</comment>
<organism evidence="3 4">
    <name type="scientific">Rhodococcus rhodochrous</name>
    <dbReference type="NCBI Taxonomy" id="1829"/>
    <lineage>
        <taxon>Bacteria</taxon>
        <taxon>Bacillati</taxon>
        <taxon>Actinomycetota</taxon>
        <taxon>Actinomycetes</taxon>
        <taxon>Mycobacteriales</taxon>
        <taxon>Nocardiaceae</taxon>
        <taxon>Rhodococcus</taxon>
    </lineage>
</organism>
<feature type="region of interest" description="Disordered" evidence="1">
    <location>
        <begin position="1"/>
        <end position="53"/>
    </location>
</feature>
<evidence type="ECO:0000313" key="3">
    <source>
        <dbReference type="EMBL" id="MCD2113387.1"/>
    </source>
</evidence>
<dbReference type="EMBL" id="JAJNCO010000011">
    <property type="protein sequence ID" value="MCD2113387.1"/>
    <property type="molecule type" value="Genomic_DNA"/>
</dbReference>
<dbReference type="Pfam" id="PF20088">
    <property type="entry name" value="DUF6480"/>
    <property type="match status" value="1"/>
</dbReference>
<evidence type="ECO:0000256" key="2">
    <source>
        <dbReference type="SAM" id="Phobius"/>
    </source>
</evidence>
<accession>A0AAW4XLP2</accession>
<feature type="transmembrane region" description="Helical" evidence="2">
    <location>
        <begin position="55"/>
        <end position="77"/>
    </location>
</feature>
<reference evidence="3" key="1">
    <citation type="submission" date="2021-11" db="EMBL/GenBank/DDBJ databases">
        <title>Development of a sustainable strategy for remediation of hydrocarbon-contaminated territories based on the waste exchange concept.</title>
        <authorList>
            <person name="Elkin A."/>
        </authorList>
    </citation>
    <scope>NUCLEOTIDE SEQUENCE</scope>
    <source>
        <strain evidence="3">IEGM 757</strain>
    </source>
</reference>
<keyword evidence="2" id="KW-1133">Transmembrane helix</keyword>
<protein>
    <submittedName>
        <fullName evidence="3">DUF6480 family protein</fullName>
    </submittedName>
</protein>
<keyword evidence="2" id="KW-0472">Membrane</keyword>
<keyword evidence="2" id="KW-0812">Transmembrane</keyword>
<dbReference type="InterPro" id="IPR045512">
    <property type="entry name" value="DUF6480"/>
</dbReference>
<dbReference type="AlphaFoldDB" id="A0AAW4XLP2"/>
<feature type="compositionally biased region" description="Acidic residues" evidence="1">
    <location>
        <begin position="1"/>
        <end position="10"/>
    </location>
</feature>
<evidence type="ECO:0000313" key="4">
    <source>
        <dbReference type="Proteomes" id="UP001198630"/>
    </source>
</evidence>
<proteinExistence type="predicted"/>
<evidence type="ECO:0000256" key="1">
    <source>
        <dbReference type="SAM" id="MobiDB-lite"/>
    </source>
</evidence>
<gene>
    <name evidence="3" type="ORF">LQ384_19945</name>
</gene>
<sequence>MADENPDASEFDPQNPDPANTPGLEPGGGVAPGDTPPAETSVGGPQHEPPQRRSAGALVAIVIAVVVALMVAGGLLVRAIGLF</sequence>
<dbReference type="RefSeq" id="WP_120282760.1">
    <property type="nucleotide sequence ID" value="NZ_CP027557.1"/>
</dbReference>
<name>A0AAW4XLP2_RHORH</name>
<dbReference type="Proteomes" id="UP001198630">
    <property type="component" value="Unassembled WGS sequence"/>
</dbReference>